<feature type="signal peptide" evidence="8">
    <location>
        <begin position="1"/>
        <end position="26"/>
    </location>
</feature>
<dbReference type="Gene3D" id="3.40.390.10">
    <property type="entry name" value="Collagenase (Catalytic Domain)"/>
    <property type="match status" value="1"/>
</dbReference>
<dbReference type="InterPro" id="IPR018497">
    <property type="entry name" value="Peptidase_M13_C"/>
</dbReference>
<keyword evidence="3" id="KW-0645">Protease</keyword>
<keyword evidence="8" id="KW-0732">Signal</keyword>
<proteinExistence type="inferred from homology"/>
<evidence type="ECO:0000259" key="10">
    <source>
        <dbReference type="Pfam" id="PF05649"/>
    </source>
</evidence>
<evidence type="ECO:0000313" key="11">
    <source>
        <dbReference type="EMBL" id="EFO94868.1"/>
    </source>
</evidence>
<keyword evidence="12" id="KW-1185">Reference proteome</keyword>
<evidence type="ECO:0000256" key="8">
    <source>
        <dbReference type="SAM" id="SignalP"/>
    </source>
</evidence>
<evidence type="ECO:0000256" key="6">
    <source>
        <dbReference type="ARBA" id="ARBA00022833"/>
    </source>
</evidence>
<evidence type="ECO:0000256" key="1">
    <source>
        <dbReference type="ARBA" id="ARBA00001947"/>
    </source>
</evidence>
<gene>
    <name evidence="11" type="ORF">CRE_09366</name>
</gene>
<dbReference type="SUPFAM" id="SSF55486">
    <property type="entry name" value="Metalloproteases ('zincins'), catalytic domain"/>
    <property type="match status" value="1"/>
</dbReference>
<dbReference type="RefSeq" id="XP_003115972.2">
    <property type="nucleotide sequence ID" value="XM_003115924.2"/>
</dbReference>
<protein>
    <recommendedName>
        <fullName evidence="13">Peptidase M13 C-terminal domain-containing protein</fullName>
    </recommendedName>
</protein>
<dbReference type="InterPro" id="IPR008753">
    <property type="entry name" value="Peptidase_M13_N"/>
</dbReference>
<dbReference type="KEGG" id="crq:GCK72_020332"/>
<feature type="domain" description="Peptidase M13 C-terminal" evidence="9">
    <location>
        <begin position="492"/>
        <end position="684"/>
    </location>
</feature>
<evidence type="ECO:0000256" key="3">
    <source>
        <dbReference type="ARBA" id="ARBA00022670"/>
    </source>
</evidence>
<dbReference type="InParanoid" id="E3LIF7"/>
<dbReference type="GO" id="GO:0004222">
    <property type="term" value="F:metalloendopeptidase activity"/>
    <property type="evidence" value="ECO:0007669"/>
    <property type="project" value="InterPro"/>
</dbReference>
<organism evidence="12">
    <name type="scientific">Caenorhabditis remanei</name>
    <name type="common">Caenorhabditis vulgaris</name>
    <dbReference type="NCBI Taxonomy" id="31234"/>
    <lineage>
        <taxon>Eukaryota</taxon>
        <taxon>Metazoa</taxon>
        <taxon>Ecdysozoa</taxon>
        <taxon>Nematoda</taxon>
        <taxon>Chromadorea</taxon>
        <taxon>Rhabditida</taxon>
        <taxon>Rhabditina</taxon>
        <taxon>Rhabditomorpha</taxon>
        <taxon>Rhabditoidea</taxon>
        <taxon>Rhabditidae</taxon>
        <taxon>Peloderinae</taxon>
        <taxon>Caenorhabditis</taxon>
    </lineage>
</organism>
<comment type="cofactor">
    <cofactor evidence="1">
        <name>Zn(2+)</name>
        <dbReference type="ChEBI" id="CHEBI:29105"/>
    </cofactor>
</comment>
<dbReference type="GO" id="GO:0016485">
    <property type="term" value="P:protein processing"/>
    <property type="evidence" value="ECO:0007669"/>
    <property type="project" value="TreeGrafter"/>
</dbReference>
<dbReference type="PROSITE" id="PS51885">
    <property type="entry name" value="NEPRILYSIN"/>
    <property type="match status" value="1"/>
</dbReference>
<dbReference type="Pfam" id="PF05649">
    <property type="entry name" value="Peptidase_M13_N"/>
    <property type="match status" value="1"/>
</dbReference>
<dbReference type="GO" id="GO:0046872">
    <property type="term" value="F:metal ion binding"/>
    <property type="evidence" value="ECO:0007669"/>
    <property type="project" value="UniProtKB-KW"/>
</dbReference>
<dbReference type="PANTHER" id="PTHR11733:SF7">
    <property type="entry name" value="NEPRILYSIN METALLOPEPTIDASE FAMILY-RELATED"/>
    <property type="match status" value="1"/>
</dbReference>
<keyword evidence="5" id="KW-0378">Hydrolase</keyword>
<keyword evidence="6" id="KW-0862">Zinc</keyword>
<evidence type="ECO:0000259" key="9">
    <source>
        <dbReference type="Pfam" id="PF01431"/>
    </source>
</evidence>
<name>E3LIF7_CAERE</name>
<dbReference type="AlphaFoldDB" id="E3LIF7"/>
<dbReference type="Gene3D" id="1.10.1380.10">
    <property type="entry name" value="Neutral endopeptidase , domain2"/>
    <property type="match status" value="1"/>
</dbReference>
<keyword evidence="7" id="KW-0482">Metalloprotease</keyword>
<dbReference type="HOGENOM" id="CLU_006187_5_0_1"/>
<evidence type="ECO:0000313" key="12">
    <source>
        <dbReference type="Proteomes" id="UP000008281"/>
    </source>
</evidence>
<evidence type="ECO:0000256" key="4">
    <source>
        <dbReference type="ARBA" id="ARBA00022723"/>
    </source>
</evidence>
<dbReference type="InterPro" id="IPR024079">
    <property type="entry name" value="MetalloPept_cat_dom_sf"/>
</dbReference>
<reference evidence="11" key="1">
    <citation type="submission" date="2007-07" db="EMBL/GenBank/DDBJ databases">
        <title>PCAP assembly of the Caenorhabditis remanei genome.</title>
        <authorList>
            <consortium name="The Caenorhabditis remanei Sequencing Consortium"/>
            <person name="Wilson R.K."/>
        </authorList>
    </citation>
    <scope>NUCLEOTIDE SEQUENCE [LARGE SCALE GENOMIC DNA]</scope>
    <source>
        <strain evidence="11">PB4641</strain>
    </source>
</reference>
<accession>E3LIF7</accession>
<sequence length="685" mass="78948">MTATRSTKWRLLTVVLIGIFVAPATALVAPTPAGAPEASIASKRSKPEKHSVKYSGVCKSPECMNLAHQLHDWRNISVDPCENFFEAACGKHSGFYDSRVSKKTIKVAQFLDDFFKTPQPSHSPSKSGKVMKQFYDLCEKWKVMNETEQKEEQSKAISDMIKKWGPIPMFDKNWKESDFDLNELLMRSASFGILDLALFRVNIEDDNRILLNYDYVLKWNDFENYRTEALRNKENRVDPNVIQDDYNKLVKLSKYLYMNIEFYSDSVGVPLPQLQAKVPSLNFEKILKRLFQEKRQDEVWKNIKDRITGSHIPYFFHNYTSLEETIQHTSNRTLANYIGIHFMDSIRSTVDIEFRSDRCAGEVAEKLPLASHINFALNRFDEKNIQLASEMVEDIQKSVVETIGKSTWLNESTKTKAIRKVKTMKKVIGYPKELANPAKLDVFFDSLDLSETTSFVVAKRAVGRFQIQQKMNYISKLLPYFPKLEYANGKGYYDPVSNLLTVRAEILDVSLFDSTFPKYAKIARIGEEIGHEIGRALDPINRKLDKNGEWFTPEDATEYDRRAQCLIDQYTNYDDPEFKDLNGKSTIRELTADLIGINASWKTYEKVDFSKEPSVFRFKRAEPRKFFFHLAAVNFCKAKGDYIFDGHPIPSFRVNGIFSNMKEFSEAFKCPVGSPMNPVKKCDLF</sequence>
<dbReference type="GeneID" id="9820426"/>
<feature type="domain" description="Peptidase M13 N-terminal" evidence="10">
    <location>
        <begin position="80"/>
        <end position="431"/>
    </location>
</feature>
<evidence type="ECO:0000256" key="7">
    <source>
        <dbReference type="ARBA" id="ARBA00023049"/>
    </source>
</evidence>
<dbReference type="eggNOG" id="KOG3624">
    <property type="taxonomic scope" value="Eukaryota"/>
</dbReference>
<dbReference type="InterPro" id="IPR042089">
    <property type="entry name" value="Peptidase_M13_dom_2"/>
</dbReference>
<dbReference type="PANTHER" id="PTHR11733">
    <property type="entry name" value="ZINC METALLOPROTEASE FAMILY M13 NEPRILYSIN-RELATED"/>
    <property type="match status" value="1"/>
</dbReference>
<dbReference type="OMA" id="ENWNEST"/>
<dbReference type="InterPro" id="IPR000718">
    <property type="entry name" value="Peptidase_M13"/>
</dbReference>
<dbReference type="Pfam" id="PF01431">
    <property type="entry name" value="Peptidase_M13"/>
    <property type="match status" value="1"/>
</dbReference>
<keyword evidence="4" id="KW-0479">Metal-binding</keyword>
<evidence type="ECO:0000256" key="5">
    <source>
        <dbReference type="ARBA" id="ARBA00022801"/>
    </source>
</evidence>
<dbReference type="Proteomes" id="UP000008281">
    <property type="component" value="Unassembled WGS sequence"/>
</dbReference>
<dbReference type="GO" id="GO:0005886">
    <property type="term" value="C:plasma membrane"/>
    <property type="evidence" value="ECO:0007669"/>
    <property type="project" value="TreeGrafter"/>
</dbReference>
<comment type="similarity">
    <text evidence="2">Belongs to the peptidase M13 family.</text>
</comment>
<feature type="chain" id="PRO_5003172832" description="Peptidase M13 C-terminal domain-containing protein" evidence="8">
    <location>
        <begin position="27"/>
        <end position="685"/>
    </location>
</feature>
<evidence type="ECO:0000256" key="2">
    <source>
        <dbReference type="ARBA" id="ARBA00007357"/>
    </source>
</evidence>
<dbReference type="CTD" id="9820426"/>
<evidence type="ECO:0008006" key="13">
    <source>
        <dbReference type="Google" id="ProtNLM"/>
    </source>
</evidence>
<dbReference type="OrthoDB" id="5873741at2759"/>
<dbReference type="CDD" id="cd08662">
    <property type="entry name" value="M13"/>
    <property type="match status" value="1"/>
</dbReference>
<dbReference type="EMBL" id="DS268409">
    <property type="protein sequence ID" value="EFO94868.1"/>
    <property type="molecule type" value="Genomic_DNA"/>
</dbReference>